<keyword evidence="1" id="KW-0812">Transmembrane</keyword>
<dbReference type="Proteomes" id="UP001299546">
    <property type="component" value="Unassembled WGS sequence"/>
</dbReference>
<keyword evidence="1" id="KW-0472">Membrane</keyword>
<protein>
    <recommendedName>
        <fullName evidence="4">NADH dehydrogenase subunit 6</fullName>
    </recommendedName>
</protein>
<accession>A0ABS8DCI3</accession>
<dbReference type="EMBL" id="JAJCIS010000001">
    <property type="protein sequence ID" value="MCB7385909.1"/>
    <property type="molecule type" value="Genomic_DNA"/>
</dbReference>
<evidence type="ECO:0000313" key="3">
    <source>
        <dbReference type="Proteomes" id="UP001299546"/>
    </source>
</evidence>
<evidence type="ECO:0008006" key="4">
    <source>
        <dbReference type="Google" id="ProtNLM"/>
    </source>
</evidence>
<organism evidence="2 3">
    <name type="scientific">Bariatricus massiliensis</name>
    <dbReference type="NCBI Taxonomy" id="1745713"/>
    <lineage>
        <taxon>Bacteria</taxon>
        <taxon>Bacillati</taxon>
        <taxon>Bacillota</taxon>
        <taxon>Clostridia</taxon>
        <taxon>Lachnospirales</taxon>
        <taxon>Lachnospiraceae</taxon>
        <taxon>Bariatricus</taxon>
    </lineage>
</organism>
<feature type="transmembrane region" description="Helical" evidence="1">
    <location>
        <begin position="7"/>
        <end position="40"/>
    </location>
</feature>
<dbReference type="RefSeq" id="WP_199882787.1">
    <property type="nucleotide sequence ID" value="NZ_JAJCIQ010000001.1"/>
</dbReference>
<sequence>MKRVIGFALFFIAVGMVIMMFLPNILIGILIVGVCLLVGYQLFCGS</sequence>
<comment type="caution">
    <text evidence="2">The sequence shown here is derived from an EMBL/GenBank/DDBJ whole genome shotgun (WGS) entry which is preliminary data.</text>
</comment>
<name>A0ABS8DCI3_9FIRM</name>
<keyword evidence="3" id="KW-1185">Reference proteome</keyword>
<evidence type="ECO:0000256" key="1">
    <source>
        <dbReference type="SAM" id="Phobius"/>
    </source>
</evidence>
<evidence type="ECO:0000313" key="2">
    <source>
        <dbReference type="EMBL" id="MCB7385909.1"/>
    </source>
</evidence>
<keyword evidence="1" id="KW-1133">Transmembrane helix</keyword>
<gene>
    <name evidence="2" type="ORF">LIZ65_01300</name>
</gene>
<reference evidence="2 3" key="1">
    <citation type="submission" date="2021-10" db="EMBL/GenBank/DDBJ databases">
        <title>Collection of gut derived symbiotic bacterial strains cultured from healthy donors.</title>
        <authorList>
            <person name="Lin H."/>
            <person name="Littmann E."/>
            <person name="Kohout C."/>
            <person name="Pamer E.G."/>
        </authorList>
    </citation>
    <scope>NUCLEOTIDE SEQUENCE [LARGE SCALE GENOMIC DNA]</scope>
    <source>
        <strain evidence="2 3">DFI.1.165</strain>
    </source>
</reference>
<proteinExistence type="predicted"/>